<reference evidence="3" key="1">
    <citation type="submission" date="2021-09" db="EMBL/GenBank/DDBJ databases">
        <authorList>
            <consortium name="AG Swart"/>
            <person name="Singh M."/>
            <person name="Singh A."/>
            <person name="Seah K."/>
            <person name="Emmerich C."/>
        </authorList>
    </citation>
    <scope>NUCLEOTIDE SEQUENCE</scope>
    <source>
        <strain evidence="3">ATCC30299</strain>
    </source>
</reference>
<gene>
    <name evidence="3" type="ORF">BSTOLATCC_MIC45639</name>
</gene>
<feature type="coiled-coil region" evidence="1">
    <location>
        <begin position="32"/>
        <end position="106"/>
    </location>
</feature>
<accession>A0AAU9JLN6</accession>
<protein>
    <submittedName>
        <fullName evidence="3">Uncharacterized protein</fullName>
    </submittedName>
</protein>
<proteinExistence type="predicted"/>
<evidence type="ECO:0000313" key="4">
    <source>
        <dbReference type="Proteomes" id="UP001162131"/>
    </source>
</evidence>
<feature type="region of interest" description="Disordered" evidence="2">
    <location>
        <begin position="332"/>
        <end position="369"/>
    </location>
</feature>
<keyword evidence="4" id="KW-1185">Reference proteome</keyword>
<evidence type="ECO:0000256" key="2">
    <source>
        <dbReference type="SAM" id="MobiDB-lite"/>
    </source>
</evidence>
<dbReference type="Proteomes" id="UP001162131">
    <property type="component" value="Unassembled WGS sequence"/>
</dbReference>
<name>A0AAU9JLN6_9CILI</name>
<keyword evidence="1" id="KW-0175">Coiled coil</keyword>
<dbReference type="EMBL" id="CAJZBQ010000045">
    <property type="protein sequence ID" value="CAG9328184.1"/>
    <property type="molecule type" value="Genomic_DNA"/>
</dbReference>
<evidence type="ECO:0000313" key="3">
    <source>
        <dbReference type="EMBL" id="CAG9328184.1"/>
    </source>
</evidence>
<sequence>MKSFSQEGQGIYQGRTQADNLIRSNQFYVAQVSQMEVKISELKALLQAKDSEISYLKKKVTSLEEEKRARNSISMSSQVDELKSRNAELEEENKELRNRLNHAELDSDTKIQLEHAIRMKEIFEQKYRDVKSMMIKAEMGSPGNEDTIRSQDYYKDDWKNSFLKPNIHEDNTRKISEEKQPFKRKSVEIEKNFIDLKHEYEMAMEKIKEFDLGSKTDRSSSFSSISVNDSQSRSYKSLVTKNKASIDIEEKTLSPSKMSPFKHSSSPQTSYKPQLLNGYLKLTPDSPASKPPLGIKKGKFKIIPNNREHENSIPQSINSSLDKAQKTGSILKTIKEDKGQSPLSISTSSWKKEQANTSSSFTSRNNLSTSSIKKEAEYYPLSMRNARLGTKKGQVVIDFDKYER</sequence>
<comment type="caution">
    <text evidence="3">The sequence shown here is derived from an EMBL/GenBank/DDBJ whole genome shotgun (WGS) entry which is preliminary data.</text>
</comment>
<dbReference type="AlphaFoldDB" id="A0AAU9JLN6"/>
<feature type="compositionally biased region" description="Polar residues" evidence="2">
    <location>
        <begin position="341"/>
        <end position="369"/>
    </location>
</feature>
<evidence type="ECO:0000256" key="1">
    <source>
        <dbReference type="SAM" id="Coils"/>
    </source>
</evidence>
<organism evidence="3 4">
    <name type="scientific">Blepharisma stoltei</name>
    <dbReference type="NCBI Taxonomy" id="1481888"/>
    <lineage>
        <taxon>Eukaryota</taxon>
        <taxon>Sar</taxon>
        <taxon>Alveolata</taxon>
        <taxon>Ciliophora</taxon>
        <taxon>Postciliodesmatophora</taxon>
        <taxon>Heterotrichea</taxon>
        <taxon>Heterotrichida</taxon>
        <taxon>Blepharismidae</taxon>
        <taxon>Blepharisma</taxon>
    </lineage>
</organism>